<dbReference type="Proteomes" id="UP000198418">
    <property type="component" value="Unassembled WGS sequence"/>
</dbReference>
<dbReference type="PANTHER" id="PTHR31793:SF27">
    <property type="entry name" value="NOVEL THIOESTERASE SUPERFAMILY DOMAIN AND SAPOSIN A-TYPE DOMAIN CONTAINING PROTEIN (0610012H03RIK)"/>
    <property type="match status" value="1"/>
</dbReference>
<comment type="similarity">
    <text evidence="1">Belongs to the 4-hydroxybenzoyl-CoA thioesterase family.</text>
</comment>
<organism evidence="3 4">
    <name type="scientific">Rhodoblastus acidophilus</name>
    <name type="common">Rhodopseudomonas acidophila</name>
    <dbReference type="NCBI Taxonomy" id="1074"/>
    <lineage>
        <taxon>Bacteria</taxon>
        <taxon>Pseudomonadati</taxon>
        <taxon>Pseudomonadota</taxon>
        <taxon>Alphaproteobacteria</taxon>
        <taxon>Hyphomicrobiales</taxon>
        <taxon>Rhodoblastaceae</taxon>
        <taxon>Rhodoblastus</taxon>
    </lineage>
</organism>
<keyword evidence="4" id="KW-1185">Reference proteome</keyword>
<dbReference type="OrthoDB" id="9801517at2"/>
<dbReference type="CDD" id="cd00586">
    <property type="entry name" value="4HBT"/>
    <property type="match status" value="1"/>
</dbReference>
<dbReference type="RefSeq" id="WP_088521753.1">
    <property type="nucleotide sequence ID" value="NZ_FYDG01000010.1"/>
</dbReference>
<name>A0A212S1R3_RHOAC</name>
<proteinExistence type="inferred from homology"/>
<protein>
    <submittedName>
        <fullName evidence="3">Acyl-CoA thioester hydrolase</fullName>
    </submittedName>
</protein>
<dbReference type="AlphaFoldDB" id="A0A212S1R3"/>
<sequence>MPRIFIKHIRVADDAIDVHGHVNNQEYLRWMEEVATEHSAAQGWPMQRYLDTGASWYVRSHLIEYLRPAKLHDDIAIYTWIAGLSERKSPRRTLFVRNGERRQILAKAETLWAFVDLATGRSVPILDDVRSAFEVVESDEEVFKLAGLPG</sequence>
<dbReference type="InterPro" id="IPR050563">
    <property type="entry name" value="4-hydroxybenzoyl-CoA_TE"/>
</dbReference>
<dbReference type="EMBL" id="FYDG01000010">
    <property type="protein sequence ID" value="SNB78934.1"/>
    <property type="molecule type" value="Genomic_DNA"/>
</dbReference>
<evidence type="ECO:0000256" key="2">
    <source>
        <dbReference type="ARBA" id="ARBA00022801"/>
    </source>
</evidence>
<accession>A0A212S1R3</accession>
<evidence type="ECO:0000256" key="1">
    <source>
        <dbReference type="ARBA" id="ARBA00005953"/>
    </source>
</evidence>
<dbReference type="SUPFAM" id="SSF54637">
    <property type="entry name" value="Thioesterase/thiol ester dehydrase-isomerase"/>
    <property type="match status" value="1"/>
</dbReference>
<gene>
    <name evidence="3" type="ORF">SAMN06265338_110109</name>
</gene>
<dbReference type="PANTHER" id="PTHR31793">
    <property type="entry name" value="4-HYDROXYBENZOYL-COA THIOESTERASE FAMILY MEMBER"/>
    <property type="match status" value="1"/>
</dbReference>
<evidence type="ECO:0000313" key="4">
    <source>
        <dbReference type="Proteomes" id="UP000198418"/>
    </source>
</evidence>
<dbReference type="Gene3D" id="3.10.129.10">
    <property type="entry name" value="Hotdog Thioesterase"/>
    <property type="match status" value="1"/>
</dbReference>
<dbReference type="InterPro" id="IPR029069">
    <property type="entry name" value="HotDog_dom_sf"/>
</dbReference>
<reference evidence="4" key="1">
    <citation type="submission" date="2017-06" db="EMBL/GenBank/DDBJ databases">
        <authorList>
            <person name="Varghese N."/>
            <person name="Submissions S."/>
        </authorList>
    </citation>
    <scope>NUCLEOTIDE SEQUENCE [LARGE SCALE GENOMIC DNA]</scope>
    <source>
        <strain evidence="4">DSM 137</strain>
    </source>
</reference>
<dbReference type="GO" id="GO:0047617">
    <property type="term" value="F:fatty acyl-CoA hydrolase activity"/>
    <property type="evidence" value="ECO:0007669"/>
    <property type="project" value="TreeGrafter"/>
</dbReference>
<evidence type="ECO:0000313" key="3">
    <source>
        <dbReference type="EMBL" id="SNB78934.1"/>
    </source>
</evidence>
<dbReference type="Pfam" id="PF13279">
    <property type="entry name" value="4HBT_2"/>
    <property type="match status" value="1"/>
</dbReference>
<keyword evidence="2 3" id="KW-0378">Hydrolase</keyword>